<reference evidence="2" key="1">
    <citation type="journal article" date="2021" name="Sci. Rep.">
        <title>Diploid genomic architecture of Nitzschia inconspicua, an elite biomass production diatom.</title>
        <authorList>
            <person name="Oliver A."/>
            <person name="Podell S."/>
            <person name="Pinowska A."/>
            <person name="Traller J.C."/>
            <person name="Smith S.R."/>
            <person name="McClure R."/>
            <person name="Beliaev A."/>
            <person name="Bohutskyi P."/>
            <person name="Hill E.A."/>
            <person name="Rabines A."/>
            <person name="Zheng H."/>
            <person name="Allen L.Z."/>
            <person name="Kuo A."/>
            <person name="Grigoriev I.V."/>
            <person name="Allen A.E."/>
            <person name="Hazlebeck D."/>
            <person name="Allen E.E."/>
        </authorList>
    </citation>
    <scope>NUCLEOTIDE SEQUENCE</scope>
    <source>
        <strain evidence="2">Hildebrandi</strain>
    </source>
</reference>
<dbReference type="Proteomes" id="UP000693970">
    <property type="component" value="Unassembled WGS sequence"/>
</dbReference>
<dbReference type="AlphaFoldDB" id="A0A9K3Q4F1"/>
<accession>A0A9K3Q4F1</accession>
<sequence>MFEKGSNPSDSRTTRIRVRLYMWSVISEDIETQQKGVVGIAELREEVFADLTNSETRSAYKAVLDSLPVRFSAVHLILNFPDSPIYRLIKSAVILGLFGSDERVRTKCYDGISTETTYSLMSFGIPVQEIPLTSGGNIKTKNLLQWIKTRRAIDTFRQGGASVSNIIMHPNTHDVLFSRGGNAQHLGNKEFHQFLDLMNTPYHSSEQRDEMEGIRNEIISFVSSQNGRFLQVNKDGGWWEEISDLESIHFKINNAFYDYNRKLKAMQNQQMSKSATSNFLEPNKRRKIDGVDAYFKGCF</sequence>
<reference evidence="2" key="2">
    <citation type="submission" date="2021-04" db="EMBL/GenBank/DDBJ databases">
        <authorList>
            <person name="Podell S."/>
        </authorList>
    </citation>
    <scope>NUCLEOTIDE SEQUENCE</scope>
    <source>
        <strain evidence="2">Hildebrandi</strain>
    </source>
</reference>
<keyword evidence="3" id="KW-1185">Reference proteome</keyword>
<evidence type="ECO:0000313" key="2">
    <source>
        <dbReference type="EMBL" id="KAG7367949.1"/>
    </source>
</evidence>
<proteinExistence type="predicted"/>
<dbReference type="InterPro" id="IPR049227">
    <property type="entry name" value="DUF6824"/>
</dbReference>
<organism evidence="2 3">
    <name type="scientific">Nitzschia inconspicua</name>
    <dbReference type="NCBI Taxonomy" id="303405"/>
    <lineage>
        <taxon>Eukaryota</taxon>
        <taxon>Sar</taxon>
        <taxon>Stramenopiles</taxon>
        <taxon>Ochrophyta</taxon>
        <taxon>Bacillariophyta</taxon>
        <taxon>Bacillariophyceae</taxon>
        <taxon>Bacillariophycidae</taxon>
        <taxon>Bacillariales</taxon>
        <taxon>Bacillariaceae</taxon>
        <taxon>Nitzschia</taxon>
    </lineage>
</organism>
<name>A0A9K3Q4F1_9STRA</name>
<evidence type="ECO:0000259" key="1">
    <source>
        <dbReference type="Pfam" id="PF20710"/>
    </source>
</evidence>
<feature type="domain" description="DUF6824" evidence="1">
    <location>
        <begin position="174"/>
        <end position="255"/>
    </location>
</feature>
<comment type="caution">
    <text evidence="2">The sequence shown here is derived from an EMBL/GenBank/DDBJ whole genome shotgun (WGS) entry which is preliminary data.</text>
</comment>
<gene>
    <name evidence="2" type="ORF">IV203_030692</name>
</gene>
<dbReference type="Pfam" id="PF20710">
    <property type="entry name" value="DUF6824"/>
    <property type="match status" value="1"/>
</dbReference>
<dbReference type="EMBL" id="JAGRRH010000006">
    <property type="protein sequence ID" value="KAG7367949.1"/>
    <property type="molecule type" value="Genomic_DNA"/>
</dbReference>
<evidence type="ECO:0000313" key="3">
    <source>
        <dbReference type="Proteomes" id="UP000693970"/>
    </source>
</evidence>
<protein>
    <recommendedName>
        <fullName evidence="1">DUF6824 domain-containing protein</fullName>
    </recommendedName>
</protein>